<accession>A0A0G4P3M2</accession>
<dbReference type="EMBL" id="HG793138">
    <property type="protein sequence ID" value="CRL20941.1"/>
    <property type="molecule type" value="Genomic_DNA"/>
</dbReference>
<name>A0A0G4P3M2_PENC3</name>
<organism evidence="1 2">
    <name type="scientific">Penicillium camemberti (strain FM 013)</name>
    <dbReference type="NCBI Taxonomy" id="1429867"/>
    <lineage>
        <taxon>Eukaryota</taxon>
        <taxon>Fungi</taxon>
        <taxon>Dikarya</taxon>
        <taxon>Ascomycota</taxon>
        <taxon>Pezizomycotina</taxon>
        <taxon>Eurotiomycetes</taxon>
        <taxon>Eurotiomycetidae</taxon>
        <taxon>Eurotiales</taxon>
        <taxon>Aspergillaceae</taxon>
        <taxon>Penicillium</taxon>
    </lineage>
</organism>
<evidence type="ECO:0000313" key="2">
    <source>
        <dbReference type="Proteomes" id="UP000053732"/>
    </source>
</evidence>
<sequence>MFHPERVATESLWGKLSGIRANQTNGANPTCLRKSNVNRIPVEAIPWFRGWLEKILLTDVTYLVS</sequence>
<protein>
    <submittedName>
        <fullName evidence="1">Str. FM013</fullName>
    </submittedName>
</protein>
<gene>
    <name evidence="1" type="ORF">PCAMFM013_S005g000105</name>
</gene>
<evidence type="ECO:0000313" key="1">
    <source>
        <dbReference type="EMBL" id="CRL20941.1"/>
    </source>
</evidence>
<dbReference type="Proteomes" id="UP000053732">
    <property type="component" value="Unassembled WGS sequence"/>
</dbReference>
<proteinExistence type="predicted"/>
<keyword evidence="2" id="KW-1185">Reference proteome</keyword>
<reference evidence="1 2" key="1">
    <citation type="journal article" date="2014" name="Nat. Commun.">
        <title>Multiple recent horizontal transfers of a large genomic region in cheese making fungi.</title>
        <authorList>
            <person name="Cheeseman K."/>
            <person name="Ropars J."/>
            <person name="Renault P."/>
            <person name="Dupont J."/>
            <person name="Gouzy J."/>
            <person name="Branca A."/>
            <person name="Abraham A.L."/>
            <person name="Ceppi M."/>
            <person name="Conseiller E."/>
            <person name="Debuchy R."/>
            <person name="Malagnac F."/>
            <person name="Goarin A."/>
            <person name="Silar P."/>
            <person name="Lacoste S."/>
            <person name="Sallet E."/>
            <person name="Bensimon A."/>
            <person name="Giraud T."/>
            <person name="Brygoo Y."/>
        </authorList>
    </citation>
    <scope>NUCLEOTIDE SEQUENCE [LARGE SCALE GENOMIC DNA]</scope>
    <source>
        <strain evidence="2">FM 013</strain>
    </source>
</reference>
<dbReference type="AlphaFoldDB" id="A0A0G4P3M2"/>